<reference evidence="1" key="1">
    <citation type="submission" date="2017-02" db="UniProtKB">
        <authorList>
            <consortium name="WormBaseParasite"/>
        </authorList>
    </citation>
    <scope>IDENTIFICATION</scope>
</reference>
<sequence length="74" mass="8340">LGTDGREEESAAKTSIKREAQGSVRKAEFVAQRQHWSSTCWTTTAFSTTRTQRDKCSSMAPVSFSLVFPRLHDF</sequence>
<protein>
    <submittedName>
        <fullName evidence="1">Uncharacterized protein</fullName>
    </submittedName>
</protein>
<proteinExistence type="predicted"/>
<dbReference type="WBParaSite" id="HPLM_0000021001-mRNA-1">
    <property type="protein sequence ID" value="HPLM_0000021001-mRNA-1"/>
    <property type="gene ID" value="HPLM_0000021001"/>
</dbReference>
<evidence type="ECO:0000313" key="1">
    <source>
        <dbReference type="WBParaSite" id="HPLM_0000021001-mRNA-1"/>
    </source>
</evidence>
<dbReference type="AlphaFoldDB" id="A0A0N4VSE3"/>
<name>A0A0N4VSE3_HAEPC</name>
<accession>A0A0N4VSE3</accession>
<organism evidence="1">
    <name type="scientific">Haemonchus placei</name>
    <name type="common">Barber's pole worm</name>
    <dbReference type="NCBI Taxonomy" id="6290"/>
    <lineage>
        <taxon>Eukaryota</taxon>
        <taxon>Metazoa</taxon>
        <taxon>Ecdysozoa</taxon>
        <taxon>Nematoda</taxon>
        <taxon>Chromadorea</taxon>
        <taxon>Rhabditida</taxon>
        <taxon>Rhabditina</taxon>
        <taxon>Rhabditomorpha</taxon>
        <taxon>Strongyloidea</taxon>
        <taxon>Trichostrongylidae</taxon>
        <taxon>Haemonchus</taxon>
    </lineage>
</organism>